<keyword evidence="2" id="KW-1185">Reference proteome</keyword>
<evidence type="ECO:0000313" key="1">
    <source>
        <dbReference type="EMBL" id="MPC62430.1"/>
    </source>
</evidence>
<evidence type="ECO:0000313" key="2">
    <source>
        <dbReference type="Proteomes" id="UP000324222"/>
    </source>
</evidence>
<gene>
    <name evidence="1" type="ORF">E2C01_056515</name>
</gene>
<dbReference type="EMBL" id="VSRR010019663">
    <property type="protein sequence ID" value="MPC62430.1"/>
    <property type="molecule type" value="Genomic_DNA"/>
</dbReference>
<protein>
    <submittedName>
        <fullName evidence="1">Uncharacterized protein</fullName>
    </submittedName>
</protein>
<sequence>MESRVLSCLLQSSTSLGPGMKGHAFLTYGNAQGAAKALKRLTLALAWGRRAELYLHTTLKCRLAKDRN</sequence>
<accession>A0A5B7GR00</accession>
<dbReference type="Proteomes" id="UP000324222">
    <property type="component" value="Unassembled WGS sequence"/>
</dbReference>
<name>A0A5B7GR00_PORTR</name>
<proteinExistence type="predicted"/>
<comment type="caution">
    <text evidence="1">The sequence shown here is derived from an EMBL/GenBank/DDBJ whole genome shotgun (WGS) entry which is preliminary data.</text>
</comment>
<reference evidence="1 2" key="1">
    <citation type="submission" date="2019-05" db="EMBL/GenBank/DDBJ databases">
        <title>Another draft genome of Portunus trituberculatus and its Hox gene families provides insights of decapod evolution.</title>
        <authorList>
            <person name="Jeong J.-H."/>
            <person name="Song I."/>
            <person name="Kim S."/>
            <person name="Choi T."/>
            <person name="Kim D."/>
            <person name="Ryu S."/>
            <person name="Kim W."/>
        </authorList>
    </citation>
    <scope>NUCLEOTIDE SEQUENCE [LARGE SCALE GENOMIC DNA]</scope>
    <source>
        <tissue evidence="1">Muscle</tissue>
    </source>
</reference>
<dbReference type="AlphaFoldDB" id="A0A5B7GR00"/>
<organism evidence="1 2">
    <name type="scientific">Portunus trituberculatus</name>
    <name type="common">Swimming crab</name>
    <name type="synonym">Neptunus trituberculatus</name>
    <dbReference type="NCBI Taxonomy" id="210409"/>
    <lineage>
        <taxon>Eukaryota</taxon>
        <taxon>Metazoa</taxon>
        <taxon>Ecdysozoa</taxon>
        <taxon>Arthropoda</taxon>
        <taxon>Crustacea</taxon>
        <taxon>Multicrustacea</taxon>
        <taxon>Malacostraca</taxon>
        <taxon>Eumalacostraca</taxon>
        <taxon>Eucarida</taxon>
        <taxon>Decapoda</taxon>
        <taxon>Pleocyemata</taxon>
        <taxon>Brachyura</taxon>
        <taxon>Eubrachyura</taxon>
        <taxon>Portunoidea</taxon>
        <taxon>Portunidae</taxon>
        <taxon>Portuninae</taxon>
        <taxon>Portunus</taxon>
    </lineage>
</organism>